<evidence type="ECO:0000313" key="3">
    <source>
        <dbReference type="EMBL" id="KAF2007698.1"/>
    </source>
</evidence>
<dbReference type="SMART" id="SM00220">
    <property type="entry name" value="S_TKc"/>
    <property type="match status" value="1"/>
</dbReference>
<dbReference type="PROSITE" id="PS00108">
    <property type="entry name" value="PROTEIN_KINASE_ST"/>
    <property type="match status" value="1"/>
</dbReference>
<dbReference type="Pfam" id="PF00069">
    <property type="entry name" value="Pkinase"/>
    <property type="match status" value="1"/>
</dbReference>
<dbReference type="InterPro" id="IPR000719">
    <property type="entry name" value="Prot_kinase_dom"/>
</dbReference>
<dbReference type="GO" id="GO:0043539">
    <property type="term" value="F:protein serine/threonine kinase activator activity"/>
    <property type="evidence" value="ECO:0007669"/>
    <property type="project" value="TreeGrafter"/>
</dbReference>
<dbReference type="SUPFAM" id="SSF48371">
    <property type="entry name" value="ARM repeat"/>
    <property type="match status" value="1"/>
</dbReference>
<comment type="similarity">
    <text evidence="1">Belongs to the Mo25 family.</text>
</comment>
<dbReference type="Gene3D" id="1.10.510.10">
    <property type="entry name" value="Transferase(Phosphotransferase) domain 1"/>
    <property type="match status" value="1"/>
</dbReference>
<dbReference type="Proteomes" id="UP000799779">
    <property type="component" value="Unassembled WGS sequence"/>
</dbReference>
<dbReference type="GO" id="GO:0035556">
    <property type="term" value="P:intracellular signal transduction"/>
    <property type="evidence" value="ECO:0007669"/>
    <property type="project" value="TreeGrafter"/>
</dbReference>
<dbReference type="InterPro" id="IPR011989">
    <property type="entry name" value="ARM-like"/>
</dbReference>
<dbReference type="InterPro" id="IPR016024">
    <property type="entry name" value="ARM-type_fold"/>
</dbReference>
<dbReference type="GO" id="GO:0004672">
    <property type="term" value="F:protein kinase activity"/>
    <property type="evidence" value="ECO:0007669"/>
    <property type="project" value="InterPro"/>
</dbReference>
<sequence length="655" mass="73613">MEPPHDSKREARILKLAASERVMPLLDTFREDDSRFVLVFPFMPFDLVQLLQDKLLSKDQTRKCLKDLFTAIAHVHSLGIVHRDIKPSNILLKSFDGPAYLSDFGIAWAPNDSGSEAPEAKITDVGTTCYRPPELLFGNKKYGCSLDLWAAGCTVAEVLAPGHPTLFDSGELGSDLALIQSMFSKLGTPNLTVWPEAASMPDWGKMQFREYPPQPWPSLLPGCSEMECDLGSIFLIFGGIWESGACMQGFHVDTGPAPANTTVNIRPHDSRSPLVPPASPSNSIATLFDHKSIPELVKSTKELTAKLGTEERSNPKLEEELARNLQQMKITLQGTPETEVNHEAVHQLLTLIVQEDLLYILANNIRELPFESRKDAQAIFSTAFRYKPIGATDPQVLHHVIQYRPEIIISLCKGYEWRESAMQCGGILREALKYDAIAALLLYDEPSPDGKSRDLANVNPDIPSSGKGVFWSFFDWIDKGAFEVSADAFNTFRDILTKHKPLVATYLQTNFEHFFSHYNTILIQSESYVTKRQSIKLLGEILLDRANYSVMTAYVDSGEHLKIIMRLLRDDRRMINYEGFHVFKVFVANPNKSVAVQRILISNREKLLRFLPGFLEDRTEDDQFIDEKSFLIRQIEQLPSAPISSAPTSPPRTVS</sequence>
<dbReference type="InterPro" id="IPR011009">
    <property type="entry name" value="Kinase-like_dom_sf"/>
</dbReference>
<organism evidence="3 4">
    <name type="scientific">Amniculicola lignicola CBS 123094</name>
    <dbReference type="NCBI Taxonomy" id="1392246"/>
    <lineage>
        <taxon>Eukaryota</taxon>
        <taxon>Fungi</taxon>
        <taxon>Dikarya</taxon>
        <taxon>Ascomycota</taxon>
        <taxon>Pezizomycotina</taxon>
        <taxon>Dothideomycetes</taxon>
        <taxon>Pleosporomycetidae</taxon>
        <taxon>Pleosporales</taxon>
        <taxon>Amniculicolaceae</taxon>
        <taxon>Amniculicola</taxon>
    </lineage>
</organism>
<protein>
    <submittedName>
        <fullName evidence="3">Mo25-domain-containing protein</fullName>
    </submittedName>
</protein>
<name>A0A6A5X425_9PLEO</name>
<dbReference type="Pfam" id="PF08569">
    <property type="entry name" value="Mo25"/>
    <property type="match status" value="1"/>
</dbReference>
<feature type="domain" description="Protein kinase" evidence="2">
    <location>
        <begin position="1"/>
        <end position="217"/>
    </location>
</feature>
<dbReference type="OrthoDB" id="609103at2759"/>
<dbReference type="InterPro" id="IPR008271">
    <property type="entry name" value="Ser/Thr_kinase_AS"/>
</dbReference>
<dbReference type="PANTHER" id="PTHR10182:SF3">
    <property type="entry name" value="PROTEIN MO25"/>
    <property type="match status" value="1"/>
</dbReference>
<evidence type="ECO:0000313" key="4">
    <source>
        <dbReference type="Proteomes" id="UP000799779"/>
    </source>
</evidence>
<dbReference type="SUPFAM" id="SSF56112">
    <property type="entry name" value="Protein kinase-like (PK-like)"/>
    <property type="match status" value="1"/>
</dbReference>
<dbReference type="PANTHER" id="PTHR10182">
    <property type="entry name" value="CALCIUM-BINDING PROTEIN 39-RELATED"/>
    <property type="match status" value="1"/>
</dbReference>
<dbReference type="GO" id="GO:0005737">
    <property type="term" value="C:cytoplasm"/>
    <property type="evidence" value="ECO:0007669"/>
    <property type="project" value="UniProtKB-ARBA"/>
</dbReference>
<dbReference type="InterPro" id="IPR013878">
    <property type="entry name" value="Mo25"/>
</dbReference>
<dbReference type="Gene3D" id="1.25.10.10">
    <property type="entry name" value="Leucine-rich Repeat Variant"/>
    <property type="match status" value="1"/>
</dbReference>
<evidence type="ECO:0000256" key="1">
    <source>
        <dbReference type="ARBA" id="ARBA00011012"/>
    </source>
</evidence>
<evidence type="ECO:0000259" key="2">
    <source>
        <dbReference type="PROSITE" id="PS50011"/>
    </source>
</evidence>
<proteinExistence type="inferred from homology"/>
<dbReference type="EMBL" id="ML977556">
    <property type="protein sequence ID" value="KAF2007698.1"/>
    <property type="molecule type" value="Genomic_DNA"/>
</dbReference>
<dbReference type="PROSITE" id="PS50011">
    <property type="entry name" value="PROTEIN_KINASE_DOM"/>
    <property type="match status" value="1"/>
</dbReference>
<keyword evidence="4" id="KW-1185">Reference proteome</keyword>
<dbReference type="FunFam" id="1.25.10.10:FF:000257">
    <property type="entry name" value="Conidiophore development protein hymA"/>
    <property type="match status" value="1"/>
</dbReference>
<accession>A0A6A5X425</accession>
<dbReference type="GO" id="GO:0005524">
    <property type="term" value="F:ATP binding"/>
    <property type="evidence" value="ECO:0007669"/>
    <property type="project" value="InterPro"/>
</dbReference>
<reference evidence="3" key="1">
    <citation type="journal article" date="2020" name="Stud. Mycol.">
        <title>101 Dothideomycetes genomes: a test case for predicting lifestyles and emergence of pathogens.</title>
        <authorList>
            <person name="Haridas S."/>
            <person name="Albert R."/>
            <person name="Binder M."/>
            <person name="Bloem J."/>
            <person name="Labutti K."/>
            <person name="Salamov A."/>
            <person name="Andreopoulos B."/>
            <person name="Baker S."/>
            <person name="Barry K."/>
            <person name="Bills G."/>
            <person name="Bluhm B."/>
            <person name="Cannon C."/>
            <person name="Castanera R."/>
            <person name="Culley D."/>
            <person name="Daum C."/>
            <person name="Ezra D."/>
            <person name="Gonzalez J."/>
            <person name="Henrissat B."/>
            <person name="Kuo A."/>
            <person name="Liang C."/>
            <person name="Lipzen A."/>
            <person name="Lutzoni F."/>
            <person name="Magnuson J."/>
            <person name="Mondo S."/>
            <person name="Nolan M."/>
            <person name="Ohm R."/>
            <person name="Pangilinan J."/>
            <person name="Park H.-J."/>
            <person name="Ramirez L."/>
            <person name="Alfaro M."/>
            <person name="Sun H."/>
            <person name="Tritt A."/>
            <person name="Yoshinaga Y."/>
            <person name="Zwiers L.-H."/>
            <person name="Turgeon B."/>
            <person name="Goodwin S."/>
            <person name="Spatafora J."/>
            <person name="Crous P."/>
            <person name="Grigoriev I."/>
        </authorList>
    </citation>
    <scope>NUCLEOTIDE SEQUENCE</scope>
    <source>
        <strain evidence="3">CBS 123094</strain>
    </source>
</reference>
<gene>
    <name evidence="3" type="ORF">P154DRAFT_541083</name>
</gene>
<dbReference type="Gene3D" id="3.30.200.20">
    <property type="entry name" value="Phosphorylase Kinase, domain 1"/>
    <property type="match status" value="1"/>
</dbReference>
<dbReference type="AlphaFoldDB" id="A0A6A5X425"/>